<dbReference type="InterPro" id="IPR015032">
    <property type="entry name" value="ThsB__TIR-like_domain"/>
</dbReference>
<dbReference type="Gene3D" id="3.40.50.10140">
    <property type="entry name" value="Toll/interleukin-1 receptor homology (TIR) domain"/>
    <property type="match status" value="1"/>
</dbReference>
<proteinExistence type="predicted"/>
<evidence type="ECO:0000259" key="2">
    <source>
        <dbReference type="PROSITE" id="PS50104"/>
    </source>
</evidence>
<dbReference type="EMBL" id="JACAPU010000039">
    <property type="protein sequence ID" value="NWB50149.1"/>
    <property type="molecule type" value="Genomic_DNA"/>
</dbReference>
<evidence type="ECO:0000313" key="4">
    <source>
        <dbReference type="Proteomes" id="UP000582981"/>
    </source>
</evidence>
<dbReference type="SMART" id="SM00255">
    <property type="entry name" value="TIR"/>
    <property type="match status" value="1"/>
</dbReference>
<reference evidence="3 4" key="1">
    <citation type="submission" date="2020-04" db="EMBL/GenBank/DDBJ databases">
        <title>Molecular characterization of pseudomonads from Agaricus bisporus reveal novel blotch 2 pathogens in Western Europe.</title>
        <authorList>
            <person name="Taparia T."/>
            <person name="Krijger M."/>
            <person name="Haynes E."/>
            <person name="Elpinstone J.G."/>
            <person name="Noble R."/>
            <person name="Van Der Wolf J."/>
        </authorList>
    </citation>
    <scope>NUCLEOTIDE SEQUENCE [LARGE SCALE GENOMIC DNA]</scope>
    <source>
        <strain evidence="3 4">F1001</strain>
    </source>
</reference>
<dbReference type="SUPFAM" id="SSF52200">
    <property type="entry name" value="Toll/Interleukin receptor TIR domain"/>
    <property type="match status" value="1"/>
</dbReference>
<organism evidence="3 4">
    <name type="scientific">Pseudomonas gingeri</name>
    <dbReference type="NCBI Taxonomy" id="117681"/>
    <lineage>
        <taxon>Bacteria</taxon>
        <taxon>Pseudomonadati</taxon>
        <taxon>Pseudomonadota</taxon>
        <taxon>Gammaproteobacteria</taxon>
        <taxon>Pseudomonadales</taxon>
        <taxon>Pseudomonadaceae</taxon>
        <taxon>Pseudomonas</taxon>
    </lineage>
</organism>
<comment type="caution">
    <text evidence="3">The sequence shown here is derived from an EMBL/GenBank/DDBJ whole genome shotgun (WGS) entry which is preliminary data.</text>
</comment>
<dbReference type="Pfam" id="PF08937">
    <property type="entry name" value="ThsB_TIR"/>
    <property type="match status" value="1"/>
</dbReference>
<feature type="transmembrane region" description="Helical" evidence="1">
    <location>
        <begin position="205"/>
        <end position="225"/>
    </location>
</feature>
<name>A0A7Y7WIX5_9PSED</name>
<dbReference type="RefSeq" id="WP_177145449.1">
    <property type="nucleotide sequence ID" value="NZ_JACAPU010000039.1"/>
</dbReference>
<protein>
    <submittedName>
        <fullName evidence="3">TIR domain-containing protein</fullName>
    </submittedName>
</protein>
<dbReference type="InterPro" id="IPR000157">
    <property type="entry name" value="TIR_dom"/>
</dbReference>
<dbReference type="PROSITE" id="PS50104">
    <property type="entry name" value="TIR"/>
    <property type="match status" value="1"/>
</dbReference>
<dbReference type="Proteomes" id="UP000582981">
    <property type="component" value="Unassembled WGS sequence"/>
</dbReference>
<feature type="domain" description="TIR" evidence="2">
    <location>
        <begin position="12"/>
        <end position="152"/>
    </location>
</feature>
<keyword evidence="1" id="KW-1133">Transmembrane helix</keyword>
<dbReference type="GO" id="GO:0007165">
    <property type="term" value="P:signal transduction"/>
    <property type="evidence" value="ECO:0007669"/>
    <property type="project" value="InterPro"/>
</dbReference>
<evidence type="ECO:0000256" key="1">
    <source>
        <dbReference type="SAM" id="Phobius"/>
    </source>
</evidence>
<evidence type="ECO:0000313" key="3">
    <source>
        <dbReference type="EMBL" id="NWB50149.1"/>
    </source>
</evidence>
<dbReference type="AlphaFoldDB" id="A0A7Y7WIX5"/>
<keyword evidence="1" id="KW-0812">Transmembrane</keyword>
<gene>
    <name evidence="3" type="ORF">HX829_27070</name>
</gene>
<sequence>MEEVRSTCTNVRKYRAFISYSHDDDESAKWLHNAIETWKLPSDIRALVREQQGDLRRLFPVFIDHGELSSSPSLRQALKQALDNSDALIVLCSATSAASDWVNEEVLHFKRTRRGEKIITVMIDSAPKSTNHALPSDEYFCPALRHPLGEDDELDVSLREEPLAVDMRECSGISRRDVLLKVIADILGVGFDQLKRRERDRKRKWWIACSVVIFAALMLLVWSLYSKEQARRTKIESQSLELLSIADARFRRLDYDDGSDFLQSSIKLRQGLGQAPSLEQLALIYRTLLDKRVSMPFSEVTTKYDLQSLAQGSVFLVLLEGARIALINNADPSVLSYIDMAPVLEHLLQQGMSATDLQLALQGQGVEADTQDRKLYLLIKNQLFTFNMDSGKLQDSLDLTQERDFSSIPSNQRTEFQLYWVGEQLIVEFGRESKSVAFRLPNGGWKVISGRSVSDWDDHTGDVYLNDQGQAIERYRDAQMQGRLAINVNRDFVLGSRNGLLSVIDISTAGTSVITLETEKLKPLWRCHIVSGKVLQADPISADQLLVQTESPAMLWLYRRDQQDCSVVGIYPSTATWFDYVLEWRQLVLRQSNGSEWVRVTDDGFERVAQLPYSRAAMTPKGEGYAVHNEKLLKVWPRGRFFGESLKGKYRASGKTSMLFATTDGIRAIAAGSDIAPDQRWVRSYGGKTYQLSNQHGEVLNELNPTIDEVTIDAILSRESFNQHSPSTRDGMSRMLAQSFREHGIFWHTPILDHAWNDDIYGESFDVLTRINIKSNQLQVLPAPAGRHSVNEATGEVWTQSSLDGHSLTYLPPQAQNATEIEGSSAYFSVGLGESPWHSLRGQSGLVFSADGHDTLVFNTDGRWAIIDAHQLQPAVSPATRDLAIKSAVFQAQGWLMTTRDDRLVRMSTDGNTLLQQAPLRPGASQIVDLGDQGLVLVQTSEGVALHDAVTLAEVALIPGYTEFHALGAGQQVLLAGSNSKGDEKWNIYRLPAFGNHLLERVDELRLTQKNPAPQSQ</sequence>
<keyword evidence="1" id="KW-0472">Membrane</keyword>
<accession>A0A7Y7WIX5</accession>
<dbReference type="InterPro" id="IPR035897">
    <property type="entry name" value="Toll_tir_struct_dom_sf"/>
</dbReference>